<feature type="domain" description="YqaJ viral recombinase" evidence="1">
    <location>
        <begin position="41"/>
        <end position="179"/>
    </location>
</feature>
<sequence>MTVATEGVVCLESRGQRSRAPEHWGQAHRLVETRDLDRATWLSIRRGGIGASEAAAVIGMHPYSSPLEVWLDKSGRQVEQSAESVDPQNPAWWGQLLEPTVADAYAQVTGRKVRRVNAILQHPEHPWMLCNLDREVVGDPDIQILEIKTTGVMEARRWRNGVPQHVQLQVQHQLAVTGQRAADVAVLIGGQNLEIHRIERDEDVIERLIALEQAFWSCVEADTPPRPDGSESSAQALRELYQESHTGTVVDFQEDAELGRSFAQLQRVREEIAERRRREDVLKQSIQAAMGEAEKAIFPTGTVTWKQSAPSNRVDTKALEADYPELVARYKQQVPGSRRFTIRD</sequence>
<dbReference type="RefSeq" id="WP_096409511.1">
    <property type="nucleotide sequence ID" value="NZ_AP017372.2"/>
</dbReference>
<dbReference type="InterPro" id="IPR011604">
    <property type="entry name" value="PDDEXK-like_dom_sf"/>
</dbReference>
<reference evidence="2" key="1">
    <citation type="submission" date="2016-02" db="EMBL/GenBank/DDBJ databases">
        <title>Halorhodospira halochloris DSM-1059 complete genome, version 2.</title>
        <authorList>
            <person name="Tsukatani Y."/>
        </authorList>
    </citation>
    <scope>NUCLEOTIDE SEQUENCE</scope>
    <source>
        <strain evidence="2">DSM 1059</strain>
    </source>
</reference>
<dbReference type="Gene3D" id="3.90.320.10">
    <property type="match status" value="1"/>
</dbReference>
<organism evidence="2 3">
    <name type="scientific">Halorhodospira halochloris</name>
    <name type="common">Ectothiorhodospira halochloris</name>
    <dbReference type="NCBI Taxonomy" id="1052"/>
    <lineage>
        <taxon>Bacteria</taxon>
        <taxon>Pseudomonadati</taxon>
        <taxon>Pseudomonadota</taxon>
        <taxon>Gammaproteobacteria</taxon>
        <taxon>Chromatiales</taxon>
        <taxon>Ectothiorhodospiraceae</taxon>
        <taxon>Halorhodospira</taxon>
    </lineage>
</organism>
<evidence type="ECO:0000259" key="1">
    <source>
        <dbReference type="Pfam" id="PF09588"/>
    </source>
</evidence>
<dbReference type="InterPro" id="IPR019080">
    <property type="entry name" value="YqaJ_viral_recombinase"/>
</dbReference>
<evidence type="ECO:0000313" key="2">
    <source>
        <dbReference type="EMBL" id="BAU58102.1"/>
    </source>
</evidence>
<evidence type="ECO:0000313" key="3">
    <source>
        <dbReference type="Proteomes" id="UP000218890"/>
    </source>
</evidence>
<protein>
    <submittedName>
        <fullName evidence="2">Phage-related protein</fullName>
    </submittedName>
</protein>
<dbReference type="PANTHER" id="PTHR46609">
    <property type="entry name" value="EXONUCLEASE, PHAGE-TYPE/RECB, C-TERMINAL DOMAIN-CONTAINING PROTEIN"/>
    <property type="match status" value="1"/>
</dbReference>
<keyword evidence="3" id="KW-1185">Reference proteome</keyword>
<dbReference type="AlphaFoldDB" id="A0A0X8X9R5"/>
<dbReference type="InterPro" id="IPR011335">
    <property type="entry name" value="Restrct_endonuc-II-like"/>
</dbReference>
<dbReference type="PANTHER" id="PTHR46609:SF6">
    <property type="entry name" value="EXONUCLEASE, PHAGE-TYPE_RECB, C-TERMINAL DOMAIN-CONTAINING PROTEIN-RELATED"/>
    <property type="match status" value="1"/>
</dbReference>
<proteinExistence type="predicted"/>
<dbReference type="Proteomes" id="UP000218890">
    <property type="component" value="Chromosome"/>
</dbReference>
<dbReference type="KEGG" id="hhk:HH1059_13940"/>
<dbReference type="InterPro" id="IPR051703">
    <property type="entry name" value="NF-kappa-B_Signaling_Reg"/>
</dbReference>
<dbReference type="SUPFAM" id="SSF52980">
    <property type="entry name" value="Restriction endonuclease-like"/>
    <property type="match status" value="1"/>
</dbReference>
<dbReference type="OrthoDB" id="46225at2"/>
<dbReference type="InterPro" id="IPR017482">
    <property type="entry name" value="Lambda-type_endonuclease"/>
</dbReference>
<dbReference type="NCBIfam" id="TIGR03033">
    <property type="entry name" value="phage_rel_nuc"/>
    <property type="match status" value="1"/>
</dbReference>
<accession>A0A0X8X9R5</accession>
<dbReference type="EMBL" id="AP017372">
    <property type="protein sequence ID" value="BAU58102.1"/>
    <property type="molecule type" value="Genomic_DNA"/>
</dbReference>
<name>A0A0X8X9R5_HALHR</name>
<gene>
    <name evidence="2" type="ORF">HH1059_13940</name>
</gene>
<dbReference type="Pfam" id="PF09588">
    <property type="entry name" value="YqaJ"/>
    <property type="match status" value="1"/>
</dbReference>